<dbReference type="Proteomes" id="UP000728032">
    <property type="component" value="Unassembled WGS sequence"/>
</dbReference>
<proteinExistence type="predicted"/>
<gene>
    <name evidence="2" type="ORF">ONB1V03_LOCUS5900</name>
</gene>
<reference evidence="2" key="1">
    <citation type="submission" date="2020-11" db="EMBL/GenBank/DDBJ databases">
        <authorList>
            <person name="Tran Van P."/>
        </authorList>
    </citation>
    <scope>NUCLEOTIDE SEQUENCE</scope>
</reference>
<protein>
    <submittedName>
        <fullName evidence="2">Uncharacterized protein</fullName>
    </submittedName>
</protein>
<dbReference type="EMBL" id="CAJPVJ010002507">
    <property type="protein sequence ID" value="CAG2166376.1"/>
    <property type="molecule type" value="Genomic_DNA"/>
</dbReference>
<accession>A0A7R9LT54</accession>
<feature type="region of interest" description="Disordered" evidence="1">
    <location>
        <begin position="34"/>
        <end position="65"/>
    </location>
</feature>
<name>A0A7R9LT54_9ACAR</name>
<sequence>MGALVIKYIIDGMRPSRLSTERLVSLAPGCDSIHSTSTAPGKPRAHTSSMTGAKGQGKPRAHTSSMTGAKGQFVAILGHPPVRVKQGVVGVELLAMVYGIDRDLNCLSLFHHNPGVAQLVVLSCHTSQPYGNGVHSQGFRDNGV</sequence>
<organism evidence="2">
    <name type="scientific">Oppiella nova</name>
    <dbReference type="NCBI Taxonomy" id="334625"/>
    <lineage>
        <taxon>Eukaryota</taxon>
        <taxon>Metazoa</taxon>
        <taxon>Ecdysozoa</taxon>
        <taxon>Arthropoda</taxon>
        <taxon>Chelicerata</taxon>
        <taxon>Arachnida</taxon>
        <taxon>Acari</taxon>
        <taxon>Acariformes</taxon>
        <taxon>Sarcoptiformes</taxon>
        <taxon>Oribatida</taxon>
        <taxon>Brachypylina</taxon>
        <taxon>Oppioidea</taxon>
        <taxon>Oppiidae</taxon>
        <taxon>Oppiella</taxon>
    </lineage>
</organism>
<dbReference type="AlphaFoldDB" id="A0A7R9LT54"/>
<evidence type="ECO:0000256" key="1">
    <source>
        <dbReference type="SAM" id="MobiDB-lite"/>
    </source>
</evidence>
<evidence type="ECO:0000313" key="2">
    <source>
        <dbReference type="EMBL" id="CAD7646768.1"/>
    </source>
</evidence>
<evidence type="ECO:0000313" key="3">
    <source>
        <dbReference type="Proteomes" id="UP000728032"/>
    </source>
</evidence>
<keyword evidence="3" id="KW-1185">Reference proteome</keyword>
<dbReference type="EMBL" id="OC917332">
    <property type="protein sequence ID" value="CAD7646768.1"/>
    <property type="molecule type" value="Genomic_DNA"/>
</dbReference>